<evidence type="ECO:0000313" key="2">
    <source>
        <dbReference type="EMBL" id="TNN67885.1"/>
    </source>
</evidence>
<dbReference type="AlphaFoldDB" id="A0A4Z2HRF0"/>
<feature type="region of interest" description="Disordered" evidence="1">
    <location>
        <begin position="103"/>
        <end position="130"/>
    </location>
</feature>
<comment type="caution">
    <text evidence="2">The sequence shown here is derived from an EMBL/GenBank/DDBJ whole genome shotgun (WGS) entry which is preliminary data.</text>
</comment>
<accession>A0A4Z2HRF0</accession>
<proteinExistence type="predicted"/>
<dbReference type="EMBL" id="SRLO01000197">
    <property type="protein sequence ID" value="TNN67885.1"/>
    <property type="molecule type" value="Genomic_DNA"/>
</dbReference>
<organism evidence="2 3">
    <name type="scientific">Liparis tanakae</name>
    <name type="common">Tanaka's snailfish</name>
    <dbReference type="NCBI Taxonomy" id="230148"/>
    <lineage>
        <taxon>Eukaryota</taxon>
        <taxon>Metazoa</taxon>
        <taxon>Chordata</taxon>
        <taxon>Craniata</taxon>
        <taxon>Vertebrata</taxon>
        <taxon>Euteleostomi</taxon>
        <taxon>Actinopterygii</taxon>
        <taxon>Neopterygii</taxon>
        <taxon>Teleostei</taxon>
        <taxon>Neoteleostei</taxon>
        <taxon>Acanthomorphata</taxon>
        <taxon>Eupercaria</taxon>
        <taxon>Perciformes</taxon>
        <taxon>Cottioidei</taxon>
        <taxon>Cottales</taxon>
        <taxon>Liparidae</taxon>
        <taxon>Liparis</taxon>
    </lineage>
</organism>
<dbReference type="Proteomes" id="UP000314294">
    <property type="component" value="Unassembled WGS sequence"/>
</dbReference>
<gene>
    <name evidence="2" type="ORF">EYF80_021854</name>
</gene>
<protein>
    <submittedName>
        <fullName evidence="2">Uncharacterized protein</fullName>
    </submittedName>
</protein>
<name>A0A4Z2HRF0_9TELE</name>
<reference evidence="2 3" key="1">
    <citation type="submission" date="2019-03" db="EMBL/GenBank/DDBJ databases">
        <title>First draft genome of Liparis tanakae, snailfish: a comprehensive survey of snailfish specific genes.</title>
        <authorList>
            <person name="Kim W."/>
            <person name="Song I."/>
            <person name="Jeong J.-H."/>
            <person name="Kim D."/>
            <person name="Kim S."/>
            <person name="Ryu S."/>
            <person name="Song J.Y."/>
            <person name="Lee S.K."/>
        </authorList>
    </citation>
    <scope>NUCLEOTIDE SEQUENCE [LARGE SCALE GENOMIC DNA]</scope>
    <source>
        <tissue evidence="2">Muscle</tissue>
    </source>
</reference>
<sequence>MVERTDGQVHSLLDVPHTVFGDVPLQRSTSPPFRRVVSGPGQTTGPWTIACTFLKKQQPRNHHHECASFPECALLRARHIPGQCAEQRELRCVRSRPKCRLEERRGITPEKKKKKKHEPNTERLCSPVPA</sequence>
<evidence type="ECO:0000256" key="1">
    <source>
        <dbReference type="SAM" id="MobiDB-lite"/>
    </source>
</evidence>
<keyword evidence="3" id="KW-1185">Reference proteome</keyword>
<evidence type="ECO:0000313" key="3">
    <source>
        <dbReference type="Proteomes" id="UP000314294"/>
    </source>
</evidence>